<protein>
    <submittedName>
        <fullName evidence="1">Uncharacterized protein</fullName>
    </submittedName>
</protein>
<proteinExistence type="predicted"/>
<name>A0A017RS69_9CLOT</name>
<gene>
    <name evidence="1" type="ORF">Q428_12470</name>
</gene>
<dbReference type="STRING" id="1403537.Q428_12470"/>
<organism evidence="1 2">
    <name type="scientific">Fervidicella metallireducens AeB</name>
    <dbReference type="NCBI Taxonomy" id="1403537"/>
    <lineage>
        <taxon>Bacteria</taxon>
        <taxon>Bacillati</taxon>
        <taxon>Bacillota</taxon>
        <taxon>Clostridia</taxon>
        <taxon>Eubacteriales</taxon>
        <taxon>Clostridiaceae</taxon>
        <taxon>Fervidicella</taxon>
    </lineage>
</organism>
<dbReference type="EMBL" id="AZQP01000047">
    <property type="protein sequence ID" value="EYE87578.1"/>
    <property type="molecule type" value="Genomic_DNA"/>
</dbReference>
<keyword evidence="2" id="KW-1185">Reference proteome</keyword>
<evidence type="ECO:0000313" key="2">
    <source>
        <dbReference type="Proteomes" id="UP000019681"/>
    </source>
</evidence>
<evidence type="ECO:0000313" key="1">
    <source>
        <dbReference type="EMBL" id="EYE87578.1"/>
    </source>
</evidence>
<reference evidence="1 2" key="1">
    <citation type="journal article" date="2014" name="Genome Announc.">
        <title>Draft Genome Sequence of Fervidicella metallireducens Strain AeBT, an Iron-Reducing Thermoanaerobe from the Great Artesian Basin.</title>
        <authorList>
            <person name="Patel B.K."/>
        </authorList>
    </citation>
    <scope>NUCLEOTIDE SEQUENCE [LARGE SCALE GENOMIC DNA]</scope>
    <source>
        <strain evidence="1 2">AeB</strain>
    </source>
</reference>
<sequence length="176" mass="20155">MSHNMFAYCLNNQVNMEDPNGFVAKKVFVPYVGNVDISQVMQGKSLVLNISAFKYSTPWGYCWCEQIVIEKVDMLIGNKEFGFQKCYQIRAYYIGDYKWKNKVNDYIGKVGFTTSVVGYTKTGQKILGKISGKLGEKVFERMGLATFVISKLYSGYIGRYEDGKMPDYKILYSSFE</sequence>
<comment type="caution">
    <text evidence="1">The sequence shown here is derived from an EMBL/GenBank/DDBJ whole genome shotgun (WGS) entry which is preliminary data.</text>
</comment>
<accession>A0A017RS69</accession>
<dbReference type="Proteomes" id="UP000019681">
    <property type="component" value="Unassembled WGS sequence"/>
</dbReference>
<dbReference type="AlphaFoldDB" id="A0A017RS69"/>